<dbReference type="InterPro" id="IPR026444">
    <property type="entry name" value="Secre_tail"/>
</dbReference>
<dbReference type="RefSeq" id="WP_143473526.1">
    <property type="nucleotide sequence ID" value="NZ_PDUD01000029.1"/>
</dbReference>
<protein>
    <recommendedName>
        <fullName evidence="1">Secretion system C-terminal sorting domain-containing protein</fullName>
    </recommendedName>
</protein>
<sequence>INSRVTVAEAYGSNDELMDLAINFGNGEVVSAGFELGQNAPNPFRSQTTINYNLPESADVTFTITDAAGKLLQVLRTSGVQGKNVLTLERKDLPAGVLFYTLTTDDFTATKSMIVE</sequence>
<evidence type="ECO:0000259" key="1">
    <source>
        <dbReference type="Pfam" id="PF18962"/>
    </source>
</evidence>
<gene>
    <name evidence="2" type="ORF">CRP01_25255</name>
</gene>
<dbReference type="NCBIfam" id="TIGR04183">
    <property type="entry name" value="Por_Secre_tail"/>
    <property type="match status" value="1"/>
</dbReference>
<accession>A0A2D0N5T2</accession>
<name>A0A2D0N5T2_FLAN2</name>
<keyword evidence="3" id="KW-1185">Reference proteome</keyword>
<evidence type="ECO:0000313" key="2">
    <source>
        <dbReference type="EMBL" id="PHN03854.1"/>
    </source>
</evidence>
<organism evidence="2 3">
    <name type="scientific">Flavilitoribacter nigricans (strain ATCC 23147 / DSM 23189 / NBRC 102662 / NCIMB 1420 / SS-2)</name>
    <name type="common">Lewinella nigricans</name>
    <dbReference type="NCBI Taxonomy" id="1122177"/>
    <lineage>
        <taxon>Bacteria</taxon>
        <taxon>Pseudomonadati</taxon>
        <taxon>Bacteroidota</taxon>
        <taxon>Saprospiria</taxon>
        <taxon>Saprospirales</taxon>
        <taxon>Lewinellaceae</taxon>
        <taxon>Flavilitoribacter</taxon>
    </lineage>
</organism>
<feature type="domain" description="Secretion system C-terminal sorting" evidence="1">
    <location>
        <begin position="41"/>
        <end position="115"/>
    </location>
</feature>
<dbReference type="AlphaFoldDB" id="A0A2D0N5T2"/>
<comment type="caution">
    <text evidence="2">The sequence shown here is derived from an EMBL/GenBank/DDBJ whole genome shotgun (WGS) entry which is preliminary data.</text>
</comment>
<proteinExistence type="predicted"/>
<dbReference type="Pfam" id="PF18962">
    <property type="entry name" value="Por_Secre_tail"/>
    <property type="match status" value="1"/>
</dbReference>
<dbReference type="OrthoDB" id="9808953at2"/>
<dbReference type="EMBL" id="PDUD01000029">
    <property type="protein sequence ID" value="PHN03854.1"/>
    <property type="molecule type" value="Genomic_DNA"/>
</dbReference>
<reference evidence="2 3" key="1">
    <citation type="submission" date="2017-10" db="EMBL/GenBank/DDBJ databases">
        <title>The draft genome sequence of Lewinella nigricans NBRC 102662.</title>
        <authorList>
            <person name="Wang K."/>
        </authorList>
    </citation>
    <scope>NUCLEOTIDE SEQUENCE [LARGE SCALE GENOMIC DNA]</scope>
    <source>
        <strain evidence="2 3">NBRC 102662</strain>
    </source>
</reference>
<evidence type="ECO:0000313" key="3">
    <source>
        <dbReference type="Proteomes" id="UP000223913"/>
    </source>
</evidence>
<feature type="non-terminal residue" evidence="2">
    <location>
        <position position="1"/>
    </location>
</feature>
<dbReference type="Proteomes" id="UP000223913">
    <property type="component" value="Unassembled WGS sequence"/>
</dbReference>